<dbReference type="PANTHER" id="PTHR35936:SF25">
    <property type="entry name" value="ABC TRANSPORTER SUBSTRATE-BINDING PROTEIN"/>
    <property type="match status" value="1"/>
</dbReference>
<evidence type="ECO:0000256" key="3">
    <source>
        <dbReference type="SAM" id="SignalP"/>
    </source>
</evidence>
<feature type="chain" id="PRO_5016252736" description="Solute-binding protein family 3/N-terminal domain-containing protein" evidence="3">
    <location>
        <begin position="22"/>
        <end position="252"/>
    </location>
</feature>
<protein>
    <recommendedName>
        <fullName evidence="4">Solute-binding protein family 3/N-terminal domain-containing protein</fullName>
    </recommendedName>
</protein>
<sequence>MKIVKSVLLALSLSISFSAIANEITSVIAGNGEYAPYSGKKLRNGGIITNITTSAFAEVGVSVDYEYTSWTRVMDLTKSAKFDLTPGWRKNKEREKTLLFSDPIIDDEIYFFHLKSLDFDWTNLFDLDQYDIGSVRTYFYGDEFKRQTENGRLKNQKTSDDLYNFKKLLRKRIDIMPVSRFVGKNILRTKFQAWENDAVTFHPKPVYSSSLYLLVSKKHPNGQEIINTFNEGLKKLKASGKYQKILDELLAQ</sequence>
<dbReference type="InterPro" id="IPR001638">
    <property type="entry name" value="Solute-binding_3/MltF_N"/>
</dbReference>
<evidence type="ECO:0000256" key="1">
    <source>
        <dbReference type="ARBA" id="ARBA00010333"/>
    </source>
</evidence>
<keyword evidence="2 3" id="KW-0732">Signal</keyword>
<dbReference type="Pfam" id="PF00497">
    <property type="entry name" value="SBP_bac_3"/>
    <property type="match status" value="1"/>
</dbReference>
<evidence type="ECO:0000313" key="5">
    <source>
        <dbReference type="EMBL" id="PWQ99651.1"/>
    </source>
</evidence>
<evidence type="ECO:0000256" key="2">
    <source>
        <dbReference type="ARBA" id="ARBA00022729"/>
    </source>
</evidence>
<dbReference type="Gene3D" id="3.40.190.10">
    <property type="entry name" value="Periplasmic binding protein-like II"/>
    <property type="match status" value="2"/>
</dbReference>
<dbReference type="OrthoDB" id="5296159at2"/>
<proteinExistence type="inferred from homology"/>
<dbReference type="EMBL" id="QGKL01000004">
    <property type="protein sequence ID" value="PWQ99651.1"/>
    <property type="molecule type" value="Genomic_DNA"/>
</dbReference>
<gene>
    <name evidence="5" type="ORF">DKT75_00845</name>
</gene>
<dbReference type="Proteomes" id="UP000245506">
    <property type="component" value="Unassembled WGS sequence"/>
</dbReference>
<keyword evidence="6" id="KW-1185">Reference proteome</keyword>
<dbReference type="AlphaFoldDB" id="A0A317CN77"/>
<dbReference type="RefSeq" id="WP_109821545.1">
    <property type="nucleotide sequence ID" value="NZ_QGKL01000004.1"/>
</dbReference>
<dbReference type="PANTHER" id="PTHR35936">
    <property type="entry name" value="MEMBRANE-BOUND LYTIC MUREIN TRANSGLYCOSYLASE F"/>
    <property type="match status" value="1"/>
</dbReference>
<reference evidence="5 6" key="1">
    <citation type="submission" date="2018-05" db="EMBL/GenBank/DDBJ databases">
        <title>Leucothrix arctica sp. nov., isolated from Arctic seawater.</title>
        <authorList>
            <person name="Choi A."/>
            <person name="Baek K."/>
        </authorList>
    </citation>
    <scope>NUCLEOTIDE SEQUENCE [LARGE SCALE GENOMIC DNA]</scope>
    <source>
        <strain evidence="5 6">IMCC9719</strain>
    </source>
</reference>
<dbReference type="SUPFAM" id="SSF53850">
    <property type="entry name" value="Periplasmic binding protein-like II"/>
    <property type="match status" value="1"/>
</dbReference>
<name>A0A317CN77_9GAMM</name>
<feature type="signal peptide" evidence="3">
    <location>
        <begin position="1"/>
        <end position="21"/>
    </location>
</feature>
<feature type="domain" description="Solute-binding protein family 3/N-terminal" evidence="4">
    <location>
        <begin position="28"/>
        <end position="248"/>
    </location>
</feature>
<evidence type="ECO:0000313" key="6">
    <source>
        <dbReference type="Proteomes" id="UP000245506"/>
    </source>
</evidence>
<organism evidence="5 6">
    <name type="scientific">Leucothrix arctica</name>
    <dbReference type="NCBI Taxonomy" id="1481894"/>
    <lineage>
        <taxon>Bacteria</taxon>
        <taxon>Pseudomonadati</taxon>
        <taxon>Pseudomonadota</taxon>
        <taxon>Gammaproteobacteria</taxon>
        <taxon>Thiotrichales</taxon>
        <taxon>Thiotrichaceae</taxon>
        <taxon>Leucothrix</taxon>
    </lineage>
</organism>
<evidence type="ECO:0000259" key="4">
    <source>
        <dbReference type="Pfam" id="PF00497"/>
    </source>
</evidence>
<comment type="caution">
    <text evidence="5">The sequence shown here is derived from an EMBL/GenBank/DDBJ whole genome shotgun (WGS) entry which is preliminary data.</text>
</comment>
<comment type="similarity">
    <text evidence="1">Belongs to the bacterial solute-binding protein 3 family.</text>
</comment>
<accession>A0A317CN77</accession>